<dbReference type="GO" id="GO:0016579">
    <property type="term" value="P:protein deubiquitination"/>
    <property type="evidence" value="ECO:0007669"/>
    <property type="project" value="InterPro"/>
</dbReference>
<keyword evidence="10" id="KW-1185">Reference proteome</keyword>
<dbReference type="PANTHER" id="PTHR43982">
    <property type="entry name" value="UBIQUITIN CARBOXYL-TERMINAL HYDROLASE"/>
    <property type="match status" value="1"/>
</dbReference>
<dbReference type="AlphaFoldDB" id="A0A8H7ZK76"/>
<dbReference type="GO" id="GO:0004843">
    <property type="term" value="F:cysteine-type deubiquitinase activity"/>
    <property type="evidence" value="ECO:0007669"/>
    <property type="project" value="UniProtKB-EC"/>
</dbReference>
<dbReference type="SUPFAM" id="SSF54001">
    <property type="entry name" value="Cysteine proteinases"/>
    <property type="match status" value="1"/>
</dbReference>
<comment type="caution">
    <text evidence="9">The sequence shown here is derived from an EMBL/GenBank/DDBJ whole genome shotgun (WGS) entry which is preliminary data.</text>
</comment>
<evidence type="ECO:0000256" key="4">
    <source>
        <dbReference type="ARBA" id="ARBA00022786"/>
    </source>
</evidence>
<feature type="region of interest" description="Disordered" evidence="7">
    <location>
        <begin position="100"/>
        <end position="142"/>
    </location>
</feature>
<dbReference type="Pfam" id="PF00443">
    <property type="entry name" value="UCH"/>
    <property type="match status" value="1"/>
</dbReference>
<keyword evidence="6" id="KW-0788">Thiol protease</keyword>
<evidence type="ECO:0000256" key="5">
    <source>
        <dbReference type="ARBA" id="ARBA00022801"/>
    </source>
</evidence>
<dbReference type="GO" id="GO:0061136">
    <property type="term" value="P:regulation of proteasomal protein catabolic process"/>
    <property type="evidence" value="ECO:0007669"/>
    <property type="project" value="TreeGrafter"/>
</dbReference>
<dbReference type="GO" id="GO:0043161">
    <property type="term" value="P:proteasome-mediated ubiquitin-dependent protein catabolic process"/>
    <property type="evidence" value="ECO:0007669"/>
    <property type="project" value="InterPro"/>
</dbReference>
<keyword evidence="5" id="KW-0378">Hydrolase</keyword>
<comment type="catalytic activity">
    <reaction evidence="1">
        <text>Thiol-dependent hydrolysis of ester, thioester, amide, peptide and isopeptide bonds formed by the C-terminal Gly of ubiquitin (a 76-residue protein attached to proteins as an intracellular targeting signal).</text>
        <dbReference type="EC" id="3.4.19.12"/>
    </reaction>
</comment>
<evidence type="ECO:0000259" key="8">
    <source>
        <dbReference type="Pfam" id="PF00443"/>
    </source>
</evidence>
<protein>
    <recommendedName>
        <fullName evidence="2">ubiquitinyl hydrolase 1</fullName>
        <ecNumber evidence="2">3.4.19.12</ecNumber>
    </recommendedName>
</protein>
<proteinExistence type="predicted"/>
<dbReference type="GO" id="GO:0070628">
    <property type="term" value="F:proteasome binding"/>
    <property type="evidence" value="ECO:0007669"/>
    <property type="project" value="TreeGrafter"/>
</dbReference>
<dbReference type="EMBL" id="JAEFCI010013151">
    <property type="protein sequence ID" value="KAG5455578.1"/>
    <property type="molecule type" value="Genomic_DNA"/>
</dbReference>
<dbReference type="EC" id="3.4.19.12" evidence="2"/>
<gene>
    <name evidence="9" type="ORF">BJ554DRAFT_4969</name>
</gene>
<evidence type="ECO:0000256" key="2">
    <source>
        <dbReference type="ARBA" id="ARBA00012759"/>
    </source>
</evidence>
<name>A0A8H7ZK76_9FUNG</name>
<dbReference type="Gene3D" id="3.90.70.10">
    <property type="entry name" value="Cysteine proteinases"/>
    <property type="match status" value="1"/>
</dbReference>
<reference evidence="9 10" key="1">
    <citation type="journal article" name="Sci. Rep.">
        <title>Genome-scale phylogenetic analyses confirm Olpidium as the closest living zoosporic fungus to the non-flagellated, terrestrial fungi.</title>
        <authorList>
            <person name="Chang Y."/>
            <person name="Rochon D."/>
            <person name="Sekimoto S."/>
            <person name="Wang Y."/>
            <person name="Chovatia M."/>
            <person name="Sandor L."/>
            <person name="Salamov A."/>
            <person name="Grigoriev I.V."/>
            <person name="Stajich J.E."/>
            <person name="Spatafora J.W."/>
        </authorList>
    </citation>
    <scope>NUCLEOTIDE SEQUENCE [LARGE SCALE GENOMIC DNA]</scope>
    <source>
        <strain evidence="9">S191</strain>
    </source>
</reference>
<keyword evidence="4" id="KW-0833">Ubl conjugation pathway</keyword>
<accession>A0A8H7ZK76</accession>
<dbReference type="InterPro" id="IPR001394">
    <property type="entry name" value="Peptidase_C19_UCH"/>
</dbReference>
<keyword evidence="3" id="KW-0645">Protease</keyword>
<evidence type="ECO:0000313" key="9">
    <source>
        <dbReference type="EMBL" id="KAG5455578.1"/>
    </source>
</evidence>
<dbReference type="InterPro" id="IPR044635">
    <property type="entry name" value="UBP14-like"/>
</dbReference>
<sequence length="204" mass="22266">MINGIKESLDEKIEKNSTTLGRTAMHSKSSRVSRLPKYLAVDFVRFYWKPESRVRAKILRKVKFPMDFDASELCTPELQEKMAMAKRRVIALGEEKANAKRLAKTKPGVADASPPADTTAEPASTDKPFSPDPPSTGNATAGASTAFQDALKQKAAERAKPLSEIFHPDLVADEGSNPHGQYDLCAVLTHIGRTLDAGMAGDRR</sequence>
<evidence type="ECO:0000256" key="7">
    <source>
        <dbReference type="SAM" id="MobiDB-lite"/>
    </source>
</evidence>
<evidence type="ECO:0000313" key="10">
    <source>
        <dbReference type="Proteomes" id="UP000673691"/>
    </source>
</evidence>
<dbReference type="OrthoDB" id="333239at2759"/>
<feature type="domain" description="Peptidase C19 ubiquitin carboxyl-terminal hydrolase" evidence="8">
    <location>
        <begin position="23"/>
        <end position="198"/>
    </location>
</feature>
<dbReference type="Proteomes" id="UP000673691">
    <property type="component" value="Unassembled WGS sequence"/>
</dbReference>
<evidence type="ECO:0000256" key="1">
    <source>
        <dbReference type="ARBA" id="ARBA00000707"/>
    </source>
</evidence>
<organism evidence="9 10">
    <name type="scientific">Olpidium bornovanus</name>
    <dbReference type="NCBI Taxonomy" id="278681"/>
    <lineage>
        <taxon>Eukaryota</taxon>
        <taxon>Fungi</taxon>
        <taxon>Fungi incertae sedis</taxon>
        <taxon>Olpidiomycota</taxon>
        <taxon>Olpidiomycotina</taxon>
        <taxon>Olpidiomycetes</taxon>
        <taxon>Olpidiales</taxon>
        <taxon>Olpidiaceae</taxon>
        <taxon>Olpidium</taxon>
    </lineage>
</organism>
<evidence type="ECO:0000256" key="3">
    <source>
        <dbReference type="ARBA" id="ARBA00022670"/>
    </source>
</evidence>
<dbReference type="PANTHER" id="PTHR43982:SF1">
    <property type="entry name" value="UBIQUITIN CARBOXYL-TERMINAL HYDROLASE 14"/>
    <property type="match status" value="1"/>
</dbReference>
<evidence type="ECO:0000256" key="6">
    <source>
        <dbReference type="ARBA" id="ARBA00022807"/>
    </source>
</evidence>
<dbReference type="InterPro" id="IPR038765">
    <property type="entry name" value="Papain-like_cys_pep_sf"/>
</dbReference>